<dbReference type="AlphaFoldDB" id="A0AAN6M421"/>
<accession>A0AAN6M421</accession>
<dbReference type="EMBL" id="WVTA01000003">
    <property type="protein sequence ID" value="KAK3215383.1"/>
    <property type="molecule type" value="Genomic_DNA"/>
</dbReference>
<dbReference type="PANTHER" id="PTHR31306">
    <property type="entry name" value="ALPHA-1,6-MANNOSYLTRANSFERASE MNN11-RELATED"/>
    <property type="match status" value="1"/>
</dbReference>
<evidence type="ECO:0000313" key="6">
    <source>
        <dbReference type="Proteomes" id="UP001280581"/>
    </source>
</evidence>
<dbReference type="GO" id="GO:0000136">
    <property type="term" value="C:mannan polymerase complex"/>
    <property type="evidence" value="ECO:0007669"/>
    <property type="project" value="TreeGrafter"/>
</dbReference>
<dbReference type="Pfam" id="PF05637">
    <property type="entry name" value="Glyco_transf_34"/>
    <property type="match status" value="1"/>
</dbReference>
<dbReference type="Proteomes" id="UP001280581">
    <property type="component" value="Unassembled WGS sequence"/>
</dbReference>
<keyword evidence="4" id="KW-0812">Transmembrane</keyword>
<evidence type="ECO:0000256" key="1">
    <source>
        <dbReference type="ARBA" id="ARBA00022676"/>
    </source>
</evidence>
<gene>
    <name evidence="5" type="ORF">GRF29_19g3099349</name>
</gene>
<dbReference type="GO" id="GO:0006487">
    <property type="term" value="P:protein N-linked glycosylation"/>
    <property type="evidence" value="ECO:0007669"/>
    <property type="project" value="TreeGrafter"/>
</dbReference>
<dbReference type="InterPro" id="IPR008630">
    <property type="entry name" value="Glyco_trans_34"/>
</dbReference>
<organism evidence="5 6">
    <name type="scientific">Pseudopithomyces chartarum</name>
    <dbReference type="NCBI Taxonomy" id="1892770"/>
    <lineage>
        <taxon>Eukaryota</taxon>
        <taxon>Fungi</taxon>
        <taxon>Dikarya</taxon>
        <taxon>Ascomycota</taxon>
        <taxon>Pezizomycotina</taxon>
        <taxon>Dothideomycetes</taxon>
        <taxon>Pleosporomycetidae</taxon>
        <taxon>Pleosporales</taxon>
        <taxon>Massarineae</taxon>
        <taxon>Didymosphaeriaceae</taxon>
        <taxon>Pseudopithomyces</taxon>
    </lineage>
</organism>
<dbReference type="GO" id="GO:0000009">
    <property type="term" value="F:alpha-1,6-mannosyltransferase activity"/>
    <property type="evidence" value="ECO:0007669"/>
    <property type="project" value="TreeGrafter"/>
</dbReference>
<evidence type="ECO:0000256" key="4">
    <source>
        <dbReference type="SAM" id="Phobius"/>
    </source>
</evidence>
<dbReference type="PANTHER" id="PTHR31306:SF10">
    <property type="entry name" value="ALPHA-1,6-MANNOSYLTRANSFERASE MNN11-RELATED"/>
    <property type="match status" value="1"/>
</dbReference>
<evidence type="ECO:0008006" key="7">
    <source>
        <dbReference type="Google" id="ProtNLM"/>
    </source>
</evidence>
<name>A0AAN6M421_9PLEO</name>
<feature type="region of interest" description="Disordered" evidence="3">
    <location>
        <begin position="1"/>
        <end position="23"/>
    </location>
</feature>
<comment type="caution">
    <text evidence="5">The sequence shown here is derived from an EMBL/GenBank/DDBJ whole genome shotgun (WGS) entry which is preliminary data.</text>
</comment>
<proteinExistence type="predicted"/>
<sequence>MHFAMPPRKTSRPPPYAARNQSSLPIPPALKNLLRGGRLRSLALGILGFLTLVWLFRRGSDAGVNLPKVAVGSGPPVVIVTAIDPKADPAWVSNIKKNREDYAKKHGAFYVQSTCRIYMAGSIDHLTLHRLPHLLPLQHPIPHQHLPRTWSKVPALRHAMTLFPGSTYFWYLDSGALIMNPALDLQSHVLKPSRLEDIMLTNEPVVPPDSVIKTFGNLKGDRIDFVVTQDKEGLVPTSIIVRNGDWAKYFLDAWFDPIYRSYNFQKAESHALEHIVQWHGTILAKLALIPQNLLNAYATGPANPKYGAYKQGDLVANFPGCAREKPDCAAEHQPYFDILNKNAV</sequence>
<reference evidence="5 6" key="1">
    <citation type="submission" date="2021-02" db="EMBL/GenBank/DDBJ databases">
        <title>Genome assembly of Pseudopithomyces chartarum.</title>
        <authorList>
            <person name="Jauregui R."/>
            <person name="Singh J."/>
            <person name="Voisey C."/>
        </authorList>
    </citation>
    <scope>NUCLEOTIDE SEQUENCE [LARGE SCALE GENOMIC DNA]</scope>
    <source>
        <strain evidence="5 6">AGR01</strain>
    </source>
</reference>
<keyword evidence="4" id="KW-1133">Transmembrane helix</keyword>
<evidence type="ECO:0000256" key="2">
    <source>
        <dbReference type="ARBA" id="ARBA00022679"/>
    </source>
</evidence>
<feature type="transmembrane region" description="Helical" evidence="4">
    <location>
        <begin position="39"/>
        <end position="56"/>
    </location>
</feature>
<keyword evidence="2" id="KW-0808">Transferase</keyword>
<protein>
    <recommendedName>
        <fullName evidence="7">Glycosyltransferase family 34 protein</fullName>
    </recommendedName>
</protein>
<keyword evidence="6" id="KW-1185">Reference proteome</keyword>
<evidence type="ECO:0000256" key="3">
    <source>
        <dbReference type="SAM" id="MobiDB-lite"/>
    </source>
</evidence>
<evidence type="ECO:0000313" key="5">
    <source>
        <dbReference type="EMBL" id="KAK3215383.1"/>
    </source>
</evidence>
<keyword evidence="4" id="KW-0472">Membrane</keyword>
<keyword evidence="1" id="KW-0328">Glycosyltransferase</keyword>